<keyword evidence="2" id="KW-1185">Reference proteome</keyword>
<proteinExistence type="predicted"/>
<dbReference type="HOGENOM" id="CLU_1744053_0_0_1"/>
<protein>
    <submittedName>
        <fullName evidence="1">Uncharacterized protein</fullName>
    </submittedName>
</protein>
<gene>
    <name evidence="1" type="ORF">GSPATT00000701001</name>
</gene>
<sequence>MKDILQSQNSSIPLQGLFCYPYGIYVYPVPPPYIQACQLFQEAGEQIIKQEVKEEYESESIQEVRKKKIVKFSPYIYPGETKNYYKNIGKKLSSFIINRPIYNLICKNPKPKLQPDAFLEIIQIKAGQEDCQKIFWKFFVVFQIHSTKQN</sequence>
<dbReference type="AlphaFoldDB" id="A0CJM2"/>
<organism evidence="1 2">
    <name type="scientific">Paramecium tetraurelia</name>
    <dbReference type="NCBI Taxonomy" id="5888"/>
    <lineage>
        <taxon>Eukaryota</taxon>
        <taxon>Sar</taxon>
        <taxon>Alveolata</taxon>
        <taxon>Ciliophora</taxon>
        <taxon>Intramacronucleata</taxon>
        <taxon>Oligohymenophorea</taxon>
        <taxon>Peniculida</taxon>
        <taxon>Parameciidae</taxon>
        <taxon>Paramecium</taxon>
    </lineage>
</organism>
<dbReference type="GeneID" id="5024171"/>
<dbReference type="InParanoid" id="A0CJM2"/>
<evidence type="ECO:0000313" key="1">
    <source>
        <dbReference type="EMBL" id="CAK70989.1"/>
    </source>
</evidence>
<dbReference type="EMBL" id="CT868096">
    <property type="protein sequence ID" value="CAK70989.1"/>
    <property type="molecule type" value="Genomic_DNA"/>
</dbReference>
<dbReference type="RefSeq" id="XP_001438386.1">
    <property type="nucleotide sequence ID" value="XM_001438349.2"/>
</dbReference>
<accession>A0CJM2</accession>
<name>A0CJM2_PARTE</name>
<reference evidence="1 2" key="1">
    <citation type="journal article" date="2006" name="Nature">
        <title>Global trends of whole-genome duplications revealed by the ciliate Paramecium tetraurelia.</title>
        <authorList>
            <consortium name="Genoscope"/>
            <person name="Aury J.-M."/>
            <person name="Jaillon O."/>
            <person name="Duret L."/>
            <person name="Noel B."/>
            <person name="Jubin C."/>
            <person name="Porcel B.M."/>
            <person name="Segurens B."/>
            <person name="Daubin V."/>
            <person name="Anthouard V."/>
            <person name="Aiach N."/>
            <person name="Arnaiz O."/>
            <person name="Billaut A."/>
            <person name="Beisson J."/>
            <person name="Blanc I."/>
            <person name="Bouhouche K."/>
            <person name="Camara F."/>
            <person name="Duharcourt S."/>
            <person name="Guigo R."/>
            <person name="Gogendeau D."/>
            <person name="Katinka M."/>
            <person name="Keller A.-M."/>
            <person name="Kissmehl R."/>
            <person name="Klotz C."/>
            <person name="Koll F."/>
            <person name="Le Moue A."/>
            <person name="Lepere C."/>
            <person name="Malinsky S."/>
            <person name="Nowacki M."/>
            <person name="Nowak J.K."/>
            <person name="Plattner H."/>
            <person name="Poulain J."/>
            <person name="Ruiz F."/>
            <person name="Serrano V."/>
            <person name="Zagulski M."/>
            <person name="Dessen P."/>
            <person name="Betermier M."/>
            <person name="Weissenbach J."/>
            <person name="Scarpelli C."/>
            <person name="Schachter V."/>
            <person name="Sperling L."/>
            <person name="Meyer E."/>
            <person name="Cohen J."/>
            <person name="Wincker P."/>
        </authorList>
    </citation>
    <scope>NUCLEOTIDE SEQUENCE [LARGE SCALE GENOMIC DNA]</scope>
    <source>
        <strain evidence="1 2">Stock d4-2</strain>
    </source>
</reference>
<evidence type="ECO:0000313" key="2">
    <source>
        <dbReference type="Proteomes" id="UP000000600"/>
    </source>
</evidence>
<dbReference type="KEGG" id="ptm:GSPATT00000701001"/>
<dbReference type="Proteomes" id="UP000000600">
    <property type="component" value="Unassembled WGS sequence"/>
</dbReference>